<dbReference type="Proteomes" id="UP000515160">
    <property type="component" value="Chromosome 2L"/>
</dbReference>
<dbReference type="GeneID" id="117565955"/>
<keyword evidence="2" id="KW-1185">Reference proteome</keyword>
<dbReference type="RefSeq" id="XP_034101235.1">
    <property type="nucleotide sequence ID" value="XM_034245344.2"/>
</dbReference>
<dbReference type="AlphaFoldDB" id="A0A6P8WSH8"/>
<evidence type="ECO:0000256" key="1">
    <source>
        <dbReference type="SAM" id="SignalP"/>
    </source>
</evidence>
<keyword evidence="1" id="KW-0732">Signal</keyword>
<protein>
    <submittedName>
        <fullName evidence="3">Uncharacterized protein LOC117565955</fullName>
    </submittedName>
</protein>
<name>A0A6P8WSH8_DROAB</name>
<feature type="chain" id="PRO_5028035791" evidence="1">
    <location>
        <begin position="21"/>
        <end position="133"/>
    </location>
</feature>
<dbReference type="OrthoDB" id="10476020at2759"/>
<feature type="signal peptide" evidence="1">
    <location>
        <begin position="1"/>
        <end position="20"/>
    </location>
</feature>
<gene>
    <name evidence="3" type="primary">LOC117565955</name>
</gene>
<proteinExistence type="predicted"/>
<organism evidence="2 3">
    <name type="scientific">Drosophila albomicans</name>
    <name type="common">Fruit fly</name>
    <dbReference type="NCBI Taxonomy" id="7291"/>
    <lineage>
        <taxon>Eukaryota</taxon>
        <taxon>Metazoa</taxon>
        <taxon>Ecdysozoa</taxon>
        <taxon>Arthropoda</taxon>
        <taxon>Hexapoda</taxon>
        <taxon>Insecta</taxon>
        <taxon>Pterygota</taxon>
        <taxon>Neoptera</taxon>
        <taxon>Endopterygota</taxon>
        <taxon>Diptera</taxon>
        <taxon>Brachycera</taxon>
        <taxon>Muscomorpha</taxon>
        <taxon>Ephydroidea</taxon>
        <taxon>Drosophilidae</taxon>
        <taxon>Drosophila</taxon>
    </lineage>
</organism>
<reference evidence="3" key="1">
    <citation type="submission" date="2025-08" db="UniProtKB">
        <authorList>
            <consortium name="RefSeq"/>
        </authorList>
    </citation>
    <scope>IDENTIFICATION</scope>
    <source>
        <strain evidence="3">15112-1751.03</strain>
        <tissue evidence="3">Whole Adult</tissue>
    </source>
</reference>
<sequence>MNSYLIFAVLLISMKSAVPASISTTNGPTEETSTEFSSRLYVKLKNGISEGDVPTNLARKMLLDMRKFNLIGEIVRAKFSNSGLLVEMGSALQANEVASASDPSCETCAYTISVTKENFFPVDNGVEISYRQS</sequence>
<evidence type="ECO:0000313" key="3">
    <source>
        <dbReference type="RefSeq" id="XP_034101235.1"/>
    </source>
</evidence>
<evidence type="ECO:0000313" key="2">
    <source>
        <dbReference type="Proteomes" id="UP000515160"/>
    </source>
</evidence>
<accession>A0A6P8WSH8</accession>